<dbReference type="Pfam" id="PF20684">
    <property type="entry name" value="Fung_rhodopsin"/>
    <property type="match status" value="1"/>
</dbReference>
<comment type="subcellular location">
    <subcellularLocation>
        <location evidence="1">Membrane</location>
        <topology evidence="1">Multi-pass membrane protein</topology>
    </subcellularLocation>
</comment>
<dbReference type="AlphaFoldDB" id="A0A318YNT4"/>
<dbReference type="GO" id="GO:0016020">
    <property type="term" value="C:membrane"/>
    <property type="evidence" value="ECO:0007669"/>
    <property type="project" value="UniProtKB-SubCell"/>
</dbReference>
<accession>A0A318YNT4</accession>
<evidence type="ECO:0000256" key="5">
    <source>
        <dbReference type="ARBA" id="ARBA00038359"/>
    </source>
</evidence>
<feature type="transmembrane region" description="Helical" evidence="6">
    <location>
        <begin position="92"/>
        <end position="114"/>
    </location>
</feature>
<feature type="transmembrane region" description="Helical" evidence="6">
    <location>
        <begin position="126"/>
        <end position="147"/>
    </location>
</feature>
<keyword evidence="9" id="KW-1185">Reference proteome</keyword>
<evidence type="ECO:0000259" key="7">
    <source>
        <dbReference type="Pfam" id="PF20684"/>
    </source>
</evidence>
<comment type="similarity">
    <text evidence="5">Belongs to the SAT4 family.</text>
</comment>
<dbReference type="PANTHER" id="PTHR33048">
    <property type="entry name" value="PTH11-LIKE INTEGRAL MEMBRANE PROTEIN (AFU_ORTHOLOGUE AFUA_5G11245)"/>
    <property type="match status" value="1"/>
</dbReference>
<keyword evidence="4 6" id="KW-0472">Membrane</keyword>
<feature type="domain" description="Rhodopsin" evidence="7">
    <location>
        <begin position="33"/>
        <end position="275"/>
    </location>
</feature>
<organism evidence="8 9">
    <name type="scientific">Aspergillus neoniger (strain CBS 115656)</name>
    <dbReference type="NCBI Taxonomy" id="1448310"/>
    <lineage>
        <taxon>Eukaryota</taxon>
        <taxon>Fungi</taxon>
        <taxon>Dikarya</taxon>
        <taxon>Ascomycota</taxon>
        <taxon>Pezizomycotina</taxon>
        <taxon>Eurotiomycetes</taxon>
        <taxon>Eurotiomycetidae</taxon>
        <taxon>Eurotiales</taxon>
        <taxon>Aspergillaceae</taxon>
        <taxon>Aspergillus</taxon>
        <taxon>Aspergillus subgen. Circumdati</taxon>
    </lineage>
</organism>
<proteinExistence type="inferred from homology"/>
<feature type="transmembrane region" description="Helical" evidence="6">
    <location>
        <begin position="12"/>
        <end position="36"/>
    </location>
</feature>
<evidence type="ECO:0000256" key="1">
    <source>
        <dbReference type="ARBA" id="ARBA00004141"/>
    </source>
</evidence>
<evidence type="ECO:0000313" key="8">
    <source>
        <dbReference type="EMBL" id="PYH29858.1"/>
    </source>
</evidence>
<evidence type="ECO:0000256" key="2">
    <source>
        <dbReference type="ARBA" id="ARBA00022692"/>
    </source>
</evidence>
<dbReference type="EMBL" id="KZ821486">
    <property type="protein sequence ID" value="PYH29858.1"/>
    <property type="molecule type" value="Genomic_DNA"/>
</dbReference>
<feature type="transmembrane region" description="Helical" evidence="6">
    <location>
        <begin position="48"/>
        <end position="72"/>
    </location>
</feature>
<evidence type="ECO:0000256" key="4">
    <source>
        <dbReference type="ARBA" id="ARBA00023136"/>
    </source>
</evidence>
<evidence type="ECO:0000256" key="3">
    <source>
        <dbReference type="ARBA" id="ARBA00022989"/>
    </source>
</evidence>
<keyword evidence="2 6" id="KW-0812">Transmembrane</keyword>
<evidence type="ECO:0000256" key="6">
    <source>
        <dbReference type="SAM" id="Phobius"/>
    </source>
</evidence>
<protein>
    <recommendedName>
        <fullName evidence="7">Rhodopsin domain-containing protein</fullName>
    </recommendedName>
</protein>
<name>A0A318YNT4_ASPNB</name>
<evidence type="ECO:0000313" key="9">
    <source>
        <dbReference type="Proteomes" id="UP000247647"/>
    </source>
</evidence>
<dbReference type="RefSeq" id="XP_025475336.1">
    <property type="nucleotide sequence ID" value="XM_025618341.1"/>
</dbReference>
<sequence>MSESALPNIDRGAHLLACFWIPFPCASLLVCTRFYSRIARHELGLDDWAILPSWVLYVIGLVLSTLMVQHGGVRHIEYVATSDLLFVLKLEIINQPFGVFGALFGKSSVALFISRISGHTSRWRRLFLIINVVLYAVISVVNVAVFFGQCRPISALWDQSLLRSGHATCIEPMINTDISMLQAAFGAYLDFALALLPLTFLIELRVDMRKRMALCLILGLGIIAGVCACVKTSKFSAAASLSDPTWGSYSLYMWASLELPFVIIAACIPPSKPVWDFVMKRKPISVSNSGSNYDPGSNSSYRLIPVKVSAYVESMGPNKSFKHVACNREDPVPMDESPDQVWRTVQIMQTSQVIPAGEHLKKTREIVDRGTTQ</sequence>
<dbReference type="OrthoDB" id="4682787at2759"/>
<dbReference type="InterPro" id="IPR049326">
    <property type="entry name" value="Rhodopsin_dom_fungi"/>
</dbReference>
<gene>
    <name evidence="8" type="ORF">BO87DRAFT_170715</name>
</gene>
<dbReference type="Proteomes" id="UP000247647">
    <property type="component" value="Unassembled WGS sequence"/>
</dbReference>
<dbReference type="PANTHER" id="PTHR33048:SF146">
    <property type="entry name" value="INTEGRAL MEMBRANE PROTEIN"/>
    <property type="match status" value="1"/>
</dbReference>
<dbReference type="InterPro" id="IPR052337">
    <property type="entry name" value="SAT4-like"/>
</dbReference>
<feature type="transmembrane region" description="Helical" evidence="6">
    <location>
        <begin position="213"/>
        <end position="233"/>
    </location>
</feature>
<reference evidence="8" key="1">
    <citation type="submission" date="2016-12" db="EMBL/GenBank/DDBJ databases">
        <title>The genomes of Aspergillus section Nigri reveals drivers in fungal speciation.</title>
        <authorList>
            <consortium name="DOE Joint Genome Institute"/>
            <person name="Vesth T.C."/>
            <person name="Nybo J."/>
            <person name="Theobald S."/>
            <person name="Brandl J."/>
            <person name="Frisvad J.C."/>
            <person name="Nielsen K.F."/>
            <person name="Lyhne E.K."/>
            <person name="Kogle M.E."/>
            <person name="Kuo A."/>
            <person name="Riley R."/>
            <person name="Clum A."/>
            <person name="Nolan M."/>
            <person name="Lipzen A."/>
            <person name="Salamov A."/>
            <person name="Henrissat B."/>
            <person name="Wiebenga A."/>
            <person name="De Vries R.P."/>
            <person name="Grigoriev I.V."/>
            <person name="Mortensen U.H."/>
            <person name="Andersen M.R."/>
            <person name="Baker S.E."/>
        </authorList>
    </citation>
    <scope>NUCLEOTIDE SEQUENCE [LARGE SCALE GENOMIC DNA]</scope>
    <source>
        <strain evidence="8">CBS 115656</strain>
    </source>
</reference>
<dbReference type="GeneID" id="37120797"/>
<feature type="transmembrane region" description="Helical" evidence="6">
    <location>
        <begin position="253"/>
        <end position="271"/>
    </location>
</feature>
<feature type="transmembrane region" description="Helical" evidence="6">
    <location>
        <begin position="180"/>
        <end position="201"/>
    </location>
</feature>
<keyword evidence="3 6" id="KW-1133">Transmembrane helix</keyword>